<evidence type="ECO:0000313" key="3">
    <source>
        <dbReference type="Proteomes" id="UP001472677"/>
    </source>
</evidence>
<accession>A0ABR2FYY6</accession>
<proteinExistence type="predicted"/>
<reference evidence="2 3" key="1">
    <citation type="journal article" date="2024" name="G3 (Bethesda)">
        <title>Genome assembly of Hibiscus sabdariffa L. provides insights into metabolisms of medicinal natural products.</title>
        <authorList>
            <person name="Kim T."/>
        </authorList>
    </citation>
    <scope>NUCLEOTIDE SEQUENCE [LARGE SCALE GENOMIC DNA]</scope>
    <source>
        <strain evidence="2">TK-2024</strain>
        <tissue evidence="2">Old leaves</tissue>
    </source>
</reference>
<dbReference type="EMBL" id="JBBPBM010000004">
    <property type="protein sequence ID" value="KAK8589480.1"/>
    <property type="molecule type" value="Genomic_DNA"/>
</dbReference>
<organism evidence="2 3">
    <name type="scientific">Hibiscus sabdariffa</name>
    <name type="common">roselle</name>
    <dbReference type="NCBI Taxonomy" id="183260"/>
    <lineage>
        <taxon>Eukaryota</taxon>
        <taxon>Viridiplantae</taxon>
        <taxon>Streptophyta</taxon>
        <taxon>Embryophyta</taxon>
        <taxon>Tracheophyta</taxon>
        <taxon>Spermatophyta</taxon>
        <taxon>Magnoliopsida</taxon>
        <taxon>eudicotyledons</taxon>
        <taxon>Gunneridae</taxon>
        <taxon>Pentapetalae</taxon>
        <taxon>rosids</taxon>
        <taxon>malvids</taxon>
        <taxon>Malvales</taxon>
        <taxon>Malvaceae</taxon>
        <taxon>Malvoideae</taxon>
        <taxon>Hibiscus</taxon>
    </lineage>
</organism>
<feature type="compositionally biased region" description="Basic and acidic residues" evidence="1">
    <location>
        <begin position="1"/>
        <end position="13"/>
    </location>
</feature>
<comment type="caution">
    <text evidence="2">The sequence shown here is derived from an EMBL/GenBank/DDBJ whole genome shotgun (WGS) entry which is preliminary data.</text>
</comment>
<protein>
    <submittedName>
        <fullName evidence="2">Uncharacterized protein</fullName>
    </submittedName>
</protein>
<feature type="region of interest" description="Disordered" evidence="1">
    <location>
        <begin position="1"/>
        <end position="30"/>
    </location>
</feature>
<sequence length="166" mass="18630">MGAEDQCDREVDKGQVNASESREDGVKLSSDGEVAGKAVVSKDVSLERFDKADLGRVCWRGNGVWNGQEDVNDTLVSVVRDHDQLVDVVVTCVGPVIECSTTEMGHVKLMELEWHWSSEEASMPLSILEKLRRLKGFLNMWNREYFDTVDLQIEVTTNLLNDLEGE</sequence>
<evidence type="ECO:0000256" key="1">
    <source>
        <dbReference type="SAM" id="MobiDB-lite"/>
    </source>
</evidence>
<keyword evidence="3" id="KW-1185">Reference proteome</keyword>
<evidence type="ECO:0000313" key="2">
    <source>
        <dbReference type="EMBL" id="KAK8589480.1"/>
    </source>
</evidence>
<name>A0ABR2FYY6_9ROSI</name>
<gene>
    <name evidence="2" type="ORF">V6N12_023875</name>
</gene>
<dbReference type="Proteomes" id="UP001472677">
    <property type="component" value="Unassembled WGS sequence"/>
</dbReference>